<organism evidence="1 2">
    <name type="scientific">Brassica cretica</name>
    <name type="common">Mustard</name>
    <dbReference type="NCBI Taxonomy" id="69181"/>
    <lineage>
        <taxon>Eukaryota</taxon>
        <taxon>Viridiplantae</taxon>
        <taxon>Streptophyta</taxon>
        <taxon>Embryophyta</taxon>
        <taxon>Tracheophyta</taxon>
        <taxon>Spermatophyta</taxon>
        <taxon>Magnoliopsida</taxon>
        <taxon>eudicotyledons</taxon>
        <taxon>Gunneridae</taxon>
        <taxon>Pentapetalae</taxon>
        <taxon>rosids</taxon>
        <taxon>malvids</taxon>
        <taxon>Brassicales</taxon>
        <taxon>Brassicaceae</taxon>
        <taxon>Brassiceae</taxon>
        <taxon>Brassica</taxon>
    </lineage>
</organism>
<sequence length="216" mass="24745">MDKCITGNCVTHAPLETFNNPITEEELVKIITGIKYLRESVATTKQRIKRNFEETPTIGTCVIVLVKNKDHNSDSDEYVSAIEGPYDVPTVEGVVDEYFSAKEGLHNVDVQIVHDVHVVEGIVNEYLFAELGTYDVDIYMVELLHWQAIMDHLDIIKDQHGAKESMSYLARIRANDLKVSMKTQLVSVEDLIEMKQYQTFQKMVREILVHYSRNNP</sequence>
<gene>
    <name evidence="1" type="ORF">F2Q69_00028085</name>
</gene>
<dbReference type="AlphaFoldDB" id="A0A8S9RU24"/>
<evidence type="ECO:0000313" key="1">
    <source>
        <dbReference type="EMBL" id="KAF3584805.1"/>
    </source>
</evidence>
<dbReference type="Proteomes" id="UP000712600">
    <property type="component" value="Unassembled WGS sequence"/>
</dbReference>
<evidence type="ECO:0000313" key="2">
    <source>
        <dbReference type="Proteomes" id="UP000712600"/>
    </source>
</evidence>
<protein>
    <submittedName>
        <fullName evidence="1">Uncharacterized protein</fullName>
    </submittedName>
</protein>
<accession>A0A8S9RU24</accession>
<proteinExistence type="predicted"/>
<name>A0A8S9RU24_BRACR</name>
<comment type="caution">
    <text evidence="1">The sequence shown here is derived from an EMBL/GenBank/DDBJ whole genome shotgun (WGS) entry which is preliminary data.</text>
</comment>
<dbReference type="EMBL" id="QGKX02000088">
    <property type="protein sequence ID" value="KAF3584805.1"/>
    <property type="molecule type" value="Genomic_DNA"/>
</dbReference>
<reference evidence="1" key="1">
    <citation type="submission" date="2019-12" db="EMBL/GenBank/DDBJ databases">
        <title>Genome sequencing and annotation of Brassica cretica.</title>
        <authorList>
            <person name="Studholme D.J."/>
            <person name="Sarris P."/>
        </authorList>
    </citation>
    <scope>NUCLEOTIDE SEQUENCE</scope>
    <source>
        <strain evidence="1">PFS-109/04</strain>
        <tissue evidence="1">Leaf</tissue>
    </source>
</reference>